<evidence type="ECO:0000256" key="1">
    <source>
        <dbReference type="SAM" id="MobiDB-lite"/>
    </source>
</evidence>
<evidence type="ECO:0000313" key="3">
    <source>
        <dbReference type="Proteomes" id="UP000621210"/>
    </source>
</evidence>
<dbReference type="Proteomes" id="UP000621210">
    <property type="component" value="Unassembled WGS sequence"/>
</dbReference>
<sequence length="521" mass="56964">MILLVPVSRFHVTYEVGVGRPYSQLEELVCRLIAEADQPVTLTELRDTFKVHDRLLIESVVTLVRAGWAAMDLGVGLVVTEQGRQTFSEGGKPHNTVVRRARANLYMERVCGLLQRETQSRLNVRTLRDLRSLMSQTDLDRSMVTVRNPRNSLSVGQAQGLLPHRPGEWIKWVAEPRMHTKANEFMPVAVDLSTRTVTGLPRSWEPLLTDTLLREATERAEEMRELSYDEISQLMPHRPGARSNRSSAPGTLLPGSATLLRSTDDFLTAVERAVEQAQTSILIMAPEIDAAGVKAWEPRLKAALERGVCIDVLWGTGQADNEAGLAELKRISAQSANGPVRSLRFNDRSAGTVSRIVIADVKAERGARGCSAILGGLSLLSAQEPADCLLPGLLVSDPGVVAQLARAVAGWWAETPGQEFSAAIDRWRTLASRWEESSRSPLGHHPPPQQTNRLCVSGGYTSARVVLDVDCAVLDSESVTPDVEQDVVVRAYQSDGASSEDEFGHIGSMTLRGAVAVHLRS</sequence>
<feature type="region of interest" description="Disordered" evidence="1">
    <location>
        <begin position="236"/>
        <end position="255"/>
    </location>
</feature>
<dbReference type="RefSeq" id="WP_188184809.1">
    <property type="nucleotide sequence ID" value="NZ_JACVQF010000225.1"/>
</dbReference>
<evidence type="ECO:0000313" key="2">
    <source>
        <dbReference type="EMBL" id="MBD0423884.1"/>
    </source>
</evidence>
<accession>A0A926L9I2</accession>
<proteinExistence type="predicted"/>
<name>A0A926L9I2_9ACTN</name>
<dbReference type="SUPFAM" id="SSF56024">
    <property type="entry name" value="Phospholipase D/nuclease"/>
    <property type="match status" value="1"/>
</dbReference>
<dbReference type="AlphaFoldDB" id="A0A926L9I2"/>
<reference evidence="2" key="2">
    <citation type="submission" date="2020-09" db="EMBL/GenBank/DDBJ databases">
        <authorList>
            <person name="Luo X."/>
        </authorList>
    </citation>
    <scope>NUCLEOTIDE SEQUENCE</scope>
    <source>
        <strain evidence="2">TRM S81-3</strain>
    </source>
</reference>
<keyword evidence="3" id="KW-1185">Reference proteome</keyword>
<gene>
    <name evidence="2" type="ORF">H0H10_32800</name>
</gene>
<comment type="caution">
    <text evidence="2">The sequence shown here is derived from an EMBL/GenBank/DDBJ whole genome shotgun (WGS) entry which is preliminary data.</text>
</comment>
<reference evidence="2" key="1">
    <citation type="submission" date="2020-09" db="EMBL/GenBank/DDBJ databases">
        <title>Streptomyces grisecoloratus sp. nov., isolated from cotton soil.</title>
        <authorList>
            <person name="Xing L."/>
        </authorList>
    </citation>
    <scope>NUCLEOTIDE SEQUENCE</scope>
    <source>
        <strain evidence="2">TRM S81-3</strain>
    </source>
</reference>
<organism evidence="2 3">
    <name type="scientific">Streptomyces griseicoloratus</name>
    <dbReference type="NCBI Taxonomy" id="2752516"/>
    <lineage>
        <taxon>Bacteria</taxon>
        <taxon>Bacillati</taxon>
        <taxon>Actinomycetota</taxon>
        <taxon>Actinomycetes</taxon>
        <taxon>Kitasatosporales</taxon>
        <taxon>Streptomycetaceae</taxon>
        <taxon>Streptomyces</taxon>
    </lineage>
</organism>
<protein>
    <submittedName>
        <fullName evidence="2">Uncharacterized protein</fullName>
    </submittedName>
</protein>
<dbReference type="EMBL" id="JACVQF010000225">
    <property type="protein sequence ID" value="MBD0423884.1"/>
    <property type="molecule type" value="Genomic_DNA"/>
</dbReference>